<organism evidence="1 2">
    <name type="scientific">Mycobacterium lentiflavum</name>
    <dbReference type="NCBI Taxonomy" id="141349"/>
    <lineage>
        <taxon>Bacteria</taxon>
        <taxon>Bacillati</taxon>
        <taxon>Actinomycetota</taxon>
        <taxon>Actinomycetes</taxon>
        <taxon>Mycobacteriales</taxon>
        <taxon>Mycobacteriaceae</taxon>
        <taxon>Mycobacterium</taxon>
        <taxon>Mycobacterium simiae complex</taxon>
    </lineage>
</organism>
<name>A0A0E4GW83_MYCLN</name>
<accession>A0A0E4GW83</accession>
<proteinExistence type="predicted"/>
<dbReference type="EMBL" id="CTEE01000001">
    <property type="protein sequence ID" value="CQD06090.1"/>
    <property type="molecule type" value="Genomic_DNA"/>
</dbReference>
<sequence length="35" mass="3515">MDISGNTILIPGSTSGVGYQDKVIAALTASDPHGK</sequence>
<gene>
    <name evidence="1" type="ORF">BN1232_01044</name>
</gene>
<protein>
    <submittedName>
        <fullName evidence="1">Uncharacterized protein</fullName>
    </submittedName>
</protein>
<dbReference type="STRING" id="141349.BN1232_01044"/>
<dbReference type="Proteomes" id="UP000199251">
    <property type="component" value="Unassembled WGS sequence"/>
</dbReference>
<evidence type="ECO:0000313" key="1">
    <source>
        <dbReference type="EMBL" id="CQD06090.1"/>
    </source>
</evidence>
<reference evidence="1 2" key="1">
    <citation type="submission" date="2015-03" db="EMBL/GenBank/DDBJ databases">
        <authorList>
            <person name="Urmite Genomes"/>
        </authorList>
    </citation>
    <scope>NUCLEOTIDE SEQUENCE [LARGE SCALE GENOMIC DNA]</scope>
    <source>
        <strain evidence="1 2">CSUR P1491</strain>
    </source>
</reference>
<evidence type="ECO:0000313" key="2">
    <source>
        <dbReference type="Proteomes" id="UP000199251"/>
    </source>
</evidence>
<dbReference type="AlphaFoldDB" id="A0A0E4GW83"/>